<accession>A0A2G9YAR8</accession>
<dbReference type="PANTHER" id="PTHR39677">
    <property type="entry name" value="RIBONUCLEASE VAPC6"/>
    <property type="match status" value="1"/>
</dbReference>
<evidence type="ECO:0000313" key="2">
    <source>
        <dbReference type="EMBL" id="PIP16310.1"/>
    </source>
</evidence>
<comment type="caution">
    <text evidence="2">The sequence shown here is derived from an EMBL/GenBank/DDBJ whole genome shotgun (WGS) entry which is preliminary data.</text>
</comment>
<dbReference type="InterPro" id="IPR029060">
    <property type="entry name" value="PIN-like_dom_sf"/>
</dbReference>
<proteinExistence type="predicted"/>
<gene>
    <name evidence="2" type="ORF">COX46_03025</name>
</gene>
<dbReference type="Gene3D" id="3.40.50.1010">
    <property type="entry name" value="5'-nuclease"/>
    <property type="match status" value="1"/>
</dbReference>
<dbReference type="AlphaFoldDB" id="A0A2G9YAR8"/>
<protein>
    <submittedName>
        <fullName evidence="2">VapC toxin family PIN domain ribonuclease</fullName>
    </submittedName>
</protein>
<dbReference type="SUPFAM" id="SSF88723">
    <property type="entry name" value="PIN domain-like"/>
    <property type="match status" value="1"/>
</dbReference>
<sequence length="128" mass="14468">MNTNLVDSCGWLEYFVEGVHANFFASPLDDIDHLIIPSICIHEVFKKVLQEKGEDAALQIIAVMQRGNIVNLNSMLAVKSAKLSAQFKLPLADSIILATAKEYNATIWTQDDHFRKFKQVKFIEKSTQ</sequence>
<evidence type="ECO:0000259" key="1">
    <source>
        <dbReference type="Pfam" id="PF01850"/>
    </source>
</evidence>
<dbReference type="CDD" id="cd18686">
    <property type="entry name" value="PIN_VapC-like"/>
    <property type="match status" value="1"/>
</dbReference>
<dbReference type="InterPro" id="IPR002716">
    <property type="entry name" value="PIN_dom"/>
</dbReference>
<dbReference type="Pfam" id="PF01850">
    <property type="entry name" value="PIN"/>
    <property type="match status" value="1"/>
</dbReference>
<organism evidence="2 3">
    <name type="scientific">bacterium (Candidatus Ratteibacteria) CG23_combo_of_CG06-09_8_20_14_all_48_7</name>
    <dbReference type="NCBI Taxonomy" id="2014292"/>
    <lineage>
        <taxon>Bacteria</taxon>
        <taxon>Candidatus Ratteibacteria</taxon>
    </lineage>
</organism>
<dbReference type="EMBL" id="PCRF01000146">
    <property type="protein sequence ID" value="PIP16310.1"/>
    <property type="molecule type" value="Genomic_DNA"/>
</dbReference>
<dbReference type="PANTHER" id="PTHR39677:SF4">
    <property type="entry name" value="RIBONUCLEASE VAPC6"/>
    <property type="match status" value="1"/>
</dbReference>
<feature type="domain" description="PIN" evidence="1">
    <location>
        <begin position="5"/>
        <end position="117"/>
    </location>
</feature>
<reference evidence="2 3" key="1">
    <citation type="submission" date="2017-09" db="EMBL/GenBank/DDBJ databases">
        <title>Depth-based differentiation of microbial function through sediment-hosted aquifers and enrichment of novel symbionts in the deep terrestrial subsurface.</title>
        <authorList>
            <person name="Probst A.J."/>
            <person name="Ladd B."/>
            <person name="Jarett J.K."/>
            <person name="Geller-Mcgrath D.E."/>
            <person name="Sieber C.M."/>
            <person name="Emerson J.B."/>
            <person name="Anantharaman K."/>
            <person name="Thomas B.C."/>
            <person name="Malmstrom R."/>
            <person name="Stieglmeier M."/>
            <person name="Klingl A."/>
            <person name="Woyke T."/>
            <person name="Ryan C.M."/>
            <person name="Banfield J.F."/>
        </authorList>
    </citation>
    <scope>NUCLEOTIDE SEQUENCE [LARGE SCALE GENOMIC DNA]</scope>
    <source>
        <strain evidence="2">CG23_combo_of_CG06-09_8_20_14_all_48_7</strain>
    </source>
</reference>
<dbReference type="Proteomes" id="UP000230392">
    <property type="component" value="Unassembled WGS sequence"/>
</dbReference>
<name>A0A2G9YAR8_9BACT</name>
<evidence type="ECO:0000313" key="3">
    <source>
        <dbReference type="Proteomes" id="UP000230392"/>
    </source>
</evidence>